<keyword evidence="4" id="KW-0809">Transit peptide</keyword>
<dbReference type="PANTHER" id="PTHR31429">
    <property type="entry name" value="WRKY TRANSCRIPTION FACTOR 36-RELATED"/>
    <property type="match status" value="1"/>
</dbReference>
<dbReference type="AlphaFoldDB" id="A0AAD5NMC3"/>
<evidence type="ECO:0000256" key="8">
    <source>
        <dbReference type="ARBA" id="ARBA00023204"/>
    </source>
</evidence>
<keyword evidence="6" id="KW-0238">DNA-binding</keyword>
<dbReference type="InterPro" id="IPR013742">
    <property type="entry name" value="Whirly"/>
</dbReference>
<dbReference type="GO" id="GO:0005634">
    <property type="term" value="C:nucleus"/>
    <property type="evidence" value="ECO:0007669"/>
    <property type="project" value="UniProtKB-SubCell"/>
</dbReference>
<evidence type="ECO:0000256" key="1">
    <source>
        <dbReference type="ARBA" id="ARBA00004123"/>
    </source>
</evidence>
<evidence type="ECO:0000256" key="11">
    <source>
        <dbReference type="SAM" id="MobiDB-lite"/>
    </source>
</evidence>
<feature type="coiled-coil region" evidence="10">
    <location>
        <begin position="339"/>
        <end position="380"/>
    </location>
</feature>
<keyword evidence="14" id="KW-1185">Reference proteome</keyword>
<evidence type="ECO:0000256" key="2">
    <source>
        <dbReference type="ARBA" id="ARBA00006061"/>
    </source>
</evidence>
<reference evidence="13" key="1">
    <citation type="journal article" date="2022" name="Plant J.">
        <title>Strategies of tolerance reflected in two North American maple genomes.</title>
        <authorList>
            <person name="McEvoy S.L."/>
            <person name="Sezen U.U."/>
            <person name="Trouern-Trend A."/>
            <person name="McMahon S.M."/>
            <person name="Schaberg P.G."/>
            <person name="Yang J."/>
            <person name="Wegrzyn J.L."/>
            <person name="Swenson N.G."/>
        </authorList>
    </citation>
    <scope>NUCLEOTIDE SEQUENCE</scope>
    <source>
        <strain evidence="13">91603</strain>
    </source>
</reference>
<evidence type="ECO:0000256" key="6">
    <source>
        <dbReference type="ARBA" id="ARBA00023125"/>
    </source>
</evidence>
<evidence type="ECO:0000313" key="13">
    <source>
        <dbReference type="EMBL" id="KAI9169259.1"/>
    </source>
</evidence>
<keyword evidence="9" id="KW-0539">Nucleus</keyword>
<proteinExistence type="inferred from homology"/>
<dbReference type="Pfam" id="PF03106">
    <property type="entry name" value="WRKY"/>
    <property type="match status" value="1"/>
</dbReference>
<feature type="compositionally biased region" description="Low complexity" evidence="11">
    <location>
        <begin position="414"/>
        <end position="426"/>
    </location>
</feature>
<keyword evidence="8" id="KW-0234">DNA repair</keyword>
<comment type="similarity">
    <text evidence="2">Belongs to the Whirly family.</text>
</comment>
<dbReference type="GO" id="GO:0006952">
    <property type="term" value="P:defense response"/>
    <property type="evidence" value="ECO:0007669"/>
    <property type="project" value="InterPro"/>
</dbReference>
<dbReference type="FunFam" id="2.20.25.80:FF:000002">
    <property type="entry name" value="probable WRKY transcription factor 31"/>
    <property type="match status" value="1"/>
</dbReference>
<dbReference type="PROSITE" id="PS50811">
    <property type="entry name" value="WRKY"/>
    <property type="match status" value="1"/>
</dbReference>
<dbReference type="Gene3D" id="2.20.25.80">
    <property type="entry name" value="WRKY domain"/>
    <property type="match status" value="1"/>
</dbReference>
<evidence type="ECO:0000256" key="10">
    <source>
        <dbReference type="SAM" id="Coils"/>
    </source>
</evidence>
<dbReference type="SUPFAM" id="SSF118290">
    <property type="entry name" value="WRKY DNA-binding domain"/>
    <property type="match status" value="1"/>
</dbReference>
<keyword evidence="3" id="KW-0227">DNA damage</keyword>
<keyword evidence="7" id="KW-0804">Transcription</keyword>
<feature type="region of interest" description="Disordered" evidence="11">
    <location>
        <begin position="395"/>
        <end position="434"/>
    </location>
</feature>
<feature type="compositionally biased region" description="Polar residues" evidence="11">
    <location>
        <begin position="882"/>
        <end position="894"/>
    </location>
</feature>
<feature type="region of interest" description="Disordered" evidence="11">
    <location>
        <begin position="859"/>
        <end position="894"/>
    </location>
</feature>
<dbReference type="Proteomes" id="UP001064489">
    <property type="component" value="Chromosome 7"/>
</dbReference>
<dbReference type="SUPFAM" id="SSF54447">
    <property type="entry name" value="ssDNA-binding transcriptional regulator domain"/>
    <property type="match status" value="1"/>
</dbReference>
<dbReference type="GO" id="GO:0003697">
    <property type="term" value="F:single-stranded DNA binding"/>
    <property type="evidence" value="ECO:0007669"/>
    <property type="project" value="InterPro"/>
</dbReference>
<reference evidence="13" key="2">
    <citation type="submission" date="2023-02" db="EMBL/GenBank/DDBJ databases">
        <authorList>
            <person name="Swenson N.G."/>
            <person name="Wegrzyn J.L."/>
            <person name="Mcevoy S.L."/>
        </authorList>
    </citation>
    <scope>NUCLEOTIDE SEQUENCE</scope>
    <source>
        <strain evidence="13">91603</strain>
        <tissue evidence="13">Leaf</tissue>
    </source>
</reference>
<evidence type="ECO:0000259" key="12">
    <source>
        <dbReference type="PROSITE" id="PS50811"/>
    </source>
</evidence>
<dbReference type="GO" id="GO:0003700">
    <property type="term" value="F:DNA-binding transcription factor activity"/>
    <property type="evidence" value="ECO:0007669"/>
    <property type="project" value="InterPro"/>
</dbReference>
<evidence type="ECO:0000256" key="9">
    <source>
        <dbReference type="ARBA" id="ARBA00023242"/>
    </source>
</evidence>
<keyword evidence="10" id="KW-0175">Coiled coil</keyword>
<organism evidence="13 14">
    <name type="scientific">Acer negundo</name>
    <name type="common">Box elder</name>
    <dbReference type="NCBI Taxonomy" id="4023"/>
    <lineage>
        <taxon>Eukaryota</taxon>
        <taxon>Viridiplantae</taxon>
        <taxon>Streptophyta</taxon>
        <taxon>Embryophyta</taxon>
        <taxon>Tracheophyta</taxon>
        <taxon>Spermatophyta</taxon>
        <taxon>Magnoliopsida</taxon>
        <taxon>eudicotyledons</taxon>
        <taxon>Gunneridae</taxon>
        <taxon>Pentapetalae</taxon>
        <taxon>rosids</taxon>
        <taxon>malvids</taxon>
        <taxon>Sapindales</taxon>
        <taxon>Sapindaceae</taxon>
        <taxon>Hippocastanoideae</taxon>
        <taxon>Acereae</taxon>
        <taxon>Acer</taxon>
    </lineage>
</organism>
<comment type="caution">
    <text evidence="13">The sequence shown here is derived from an EMBL/GenBank/DDBJ whole genome shotgun (WGS) entry which is preliminary data.</text>
</comment>
<dbReference type="Gene3D" id="2.30.31.10">
    <property type="entry name" value="Transcriptional Coactivator Pc4, Chain A"/>
    <property type="match status" value="1"/>
</dbReference>
<evidence type="ECO:0000256" key="5">
    <source>
        <dbReference type="ARBA" id="ARBA00023015"/>
    </source>
</evidence>
<feature type="domain" description="WRKY" evidence="12">
    <location>
        <begin position="537"/>
        <end position="603"/>
    </location>
</feature>
<keyword evidence="5" id="KW-0805">Transcription regulation</keyword>
<dbReference type="InterPro" id="IPR036576">
    <property type="entry name" value="WRKY_dom_sf"/>
</dbReference>
<dbReference type="InterPro" id="IPR009044">
    <property type="entry name" value="ssDNA-bd_transcriptional_reg"/>
</dbReference>
<comment type="subcellular location">
    <subcellularLocation>
        <location evidence="1">Nucleus</location>
    </subcellularLocation>
</comment>
<protein>
    <recommendedName>
        <fullName evidence="12">WRKY domain-containing protein</fullName>
    </recommendedName>
</protein>
<dbReference type="Pfam" id="PF08536">
    <property type="entry name" value="Whirly"/>
    <property type="match status" value="1"/>
</dbReference>
<dbReference type="InterPro" id="IPR003657">
    <property type="entry name" value="WRKY_dom"/>
</dbReference>
<dbReference type="GO" id="GO:1990391">
    <property type="term" value="C:DNA repair complex"/>
    <property type="evidence" value="ECO:0007669"/>
    <property type="project" value="UniProtKB-ARBA"/>
</dbReference>
<evidence type="ECO:0000256" key="3">
    <source>
        <dbReference type="ARBA" id="ARBA00022763"/>
    </source>
</evidence>
<dbReference type="SMART" id="SM00774">
    <property type="entry name" value="WRKY"/>
    <property type="match status" value="1"/>
</dbReference>
<name>A0AAD5NMC3_ACENE</name>
<sequence length="894" mass="99081">MSQLQILSSQTINPRLYPSHSLFTTKGNGSNSISLTQNIFTKKKKLSVKCRQSEYNEQQSYGAAPNNSSFAQQSPTSISVGALPSRVYVGHSIYKGKAALQVEPRAPEFVSLDSGAFKLSKEGFVLLQFAPAVGVRQYDWSRKQVFSLSVTEIGTLVGLGARESCEFFHDPFKGKSEEGKVRKVLKVEPLPDGSGHFFNLSVQNKLINLDESIYIPITKAEYTVLVSAFNFILPYILGWHAYANSIRADDPSRANNANPRYGGDYEWNRKSKSGGSAYIRSQTWSWRLKLKREIKKLYLKKKPMENTKEKSLLAGDTFEEAGKKTMKHNGDREEGVHAITQKEDLLKMAKAKMGEVREENERLKLLLAQMLKDYQSLQKSFLYIVKQEEANKKSTDTIFSSRPRRESTDQEEPGLISLSLGRGSSIEPNKKDEKKNQILNGGRLLSLGLDLDCRFDQLINSSTSTEPADDDEKKKITSYENSFHEDQLKEEEPIIETRPPPSKNIKNMRNGGGDHEDEQVMEQIHLKKARVSVRARCETPTMNDGCQWRKYGQKTSKGNPCPRAYYRCTVSPNCPVRKQVQRWVEDMTILITTYEGNHNHPLPISATAMASTTSAAASMLQCPSSTSQGVTNNGVLDSLVSTSDANLHGLNFTTGNIYNARPHHQFYFPNNYSSISTSNSHPTITLDLTTAPTNYNSSSHFNRLFSSSSTSNLNFSSPSSSTNYYNSLNQPYNSYMQMNNVLVPPPPPPRHHHQRTIAAATTEVITSNPNFQSALAAAISSYIASKGVNDDHQQNMIGISSSGDNNSGLNKLIKWAPAQVTTHESFPIMPAAAAYSTSSAQNRSSTGCASSFLNKLVSSNNNSQQQQAGNYNMSEVPVPSLPFSTSKSSASGSP</sequence>
<dbReference type="PANTHER" id="PTHR31429:SF97">
    <property type="entry name" value="WRKY TRANSCRIPTION FACTOR 36-RELATED"/>
    <property type="match status" value="1"/>
</dbReference>
<gene>
    <name evidence="13" type="ORF">LWI28_009681</name>
</gene>
<accession>A0AAD5NMC3</accession>
<dbReference type="EMBL" id="JAJSOW010000104">
    <property type="protein sequence ID" value="KAI9169259.1"/>
    <property type="molecule type" value="Genomic_DNA"/>
</dbReference>
<evidence type="ECO:0000256" key="7">
    <source>
        <dbReference type="ARBA" id="ARBA00023163"/>
    </source>
</evidence>
<evidence type="ECO:0000256" key="4">
    <source>
        <dbReference type="ARBA" id="ARBA00022946"/>
    </source>
</evidence>
<dbReference type="GO" id="GO:0006281">
    <property type="term" value="P:DNA repair"/>
    <property type="evidence" value="ECO:0007669"/>
    <property type="project" value="UniProtKB-KW"/>
</dbReference>
<dbReference type="FunFam" id="2.30.31.10:FF:000002">
    <property type="entry name" value="Single-stranded DNA-binding protein WHY2, mitochondrial"/>
    <property type="match status" value="1"/>
</dbReference>
<dbReference type="GO" id="GO:0043565">
    <property type="term" value="F:sequence-specific DNA binding"/>
    <property type="evidence" value="ECO:0007669"/>
    <property type="project" value="InterPro"/>
</dbReference>
<dbReference type="InterPro" id="IPR044810">
    <property type="entry name" value="WRKY_plant"/>
</dbReference>
<evidence type="ECO:0000313" key="14">
    <source>
        <dbReference type="Proteomes" id="UP001064489"/>
    </source>
</evidence>